<keyword evidence="3" id="KW-1185">Reference proteome</keyword>
<comment type="caution">
    <text evidence="2">The sequence shown here is derived from an EMBL/GenBank/DDBJ whole genome shotgun (WGS) entry which is preliminary data.</text>
</comment>
<accession>A0ABD5IXZ1</accession>
<dbReference type="AlphaFoldDB" id="A0ABD5IXZ1"/>
<sequence length="130" mass="15563">MKVVNAATKEHEEHIGDLIHCFYSEVFPCYFDDEQIQKFEQLQILSMEGLRYNGTMKEAFQLISALQSLLTVIECIEHHGIQEGYHHLFERNVQLLEKFGISFPFTIDQFRKKRRRIFSMYSRPQNDWVM</sequence>
<organism evidence="2 4">
    <name type="scientific">Anoxybacteroides rupiense</name>
    <dbReference type="NCBI Taxonomy" id="311460"/>
    <lineage>
        <taxon>Bacteria</taxon>
        <taxon>Bacillati</taxon>
        <taxon>Bacillota</taxon>
        <taxon>Bacilli</taxon>
        <taxon>Bacillales</taxon>
        <taxon>Anoxybacillaceae</taxon>
        <taxon>Anoxybacteroides</taxon>
    </lineage>
</organism>
<reference evidence="2 4" key="2">
    <citation type="submission" date="2023-03" db="EMBL/GenBank/DDBJ databases">
        <title>Bacillus Genome Sequencing.</title>
        <authorList>
            <person name="Dunlap C."/>
        </authorList>
    </citation>
    <scope>NUCLEOTIDE SEQUENCE [LARGE SCALE GENOMIC DNA]</scope>
    <source>
        <strain evidence="2 4">NRS-38</strain>
    </source>
</reference>
<dbReference type="Pfam" id="PF17326">
    <property type="entry name" value="DUF5365"/>
    <property type="match status" value="1"/>
</dbReference>
<dbReference type="InterPro" id="IPR020355">
    <property type="entry name" value="Uncharacterised_YhcU"/>
</dbReference>
<dbReference type="EMBL" id="JARTLI010000017">
    <property type="protein sequence ID" value="MED5052231.1"/>
    <property type="molecule type" value="Genomic_DNA"/>
</dbReference>
<name>A0ABD5IXZ1_9BACL</name>
<dbReference type="EMBL" id="JAQOTG010000008">
    <property type="protein sequence ID" value="MDE8564254.1"/>
    <property type="molecule type" value="Genomic_DNA"/>
</dbReference>
<protein>
    <submittedName>
        <fullName evidence="2">DUF5365 family protein</fullName>
    </submittedName>
</protein>
<dbReference type="Proteomes" id="UP001213979">
    <property type="component" value="Unassembled WGS sequence"/>
</dbReference>
<evidence type="ECO:0000313" key="4">
    <source>
        <dbReference type="Proteomes" id="UP001339962"/>
    </source>
</evidence>
<gene>
    <name evidence="2" type="ORF">P9850_10240</name>
    <name evidence="1" type="ORF">PNH38_10160</name>
</gene>
<reference evidence="1 3" key="1">
    <citation type="submission" date="2023-01" db="EMBL/GenBank/DDBJ databases">
        <title>Genome-based reclassification of Anoxybacillus geothermalis as a later heterotypic synonym of Anoxybacillus rupiensis.</title>
        <authorList>
            <person name="Inan Bektas K."/>
            <person name="Canakci S."/>
            <person name="Belduz A.A."/>
            <person name="Guler H.H."/>
        </authorList>
    </citation>
    <scope>NUCLEOTIDE SEQUENCE [LARGE SCALE GENOMIC DNA]</scope>
    <source>
        <strain evidence="1 3">DSM 17127</strain>
    </source>
</reference>
<evidence type="ECO:0000313" key="2">
    <source>
        <dbReference type="EMBL" id="MED5052231.1"/>
    </source>
</evidence>
<dbReference type="Proteomes" id="UP001339962">
    <property type="component" value="Unassembled WGS sequence"/>
</dbReference>
<evidence type="ECO:0000313" key="3">
    <source>
        <dbReference type="Proteomes" id="UP001213979"/>
    </source>
</evidence>
<evidence type="ECO:0000313" key="1">
    <source>
        <dbReference type="EMBL" id="MDE8564254.1"/>
    </source>
</evidence>
<proteinExistence type="predicted"/>